<name>A0AAU8JQ70_9ACTN</name>
<evidence type="ECO:0000259" key="1">
    <source>
        <dbReference type="Pfam" id="PF01494"/>
    </source>
</evidence>
<dbReference type="KEGG" id="kcm:ABWK59_03155"/>
<dbReference type="Gene3D" id="3.50.50.60">
    <property type="entry name" value="FAD/NAD(P)-binding domain"/>
    <property type="match status" value="1"/>
</dbReference>
<dbReference type="AlphaFoldDB" id="A0AAU8JQ70"/>
<dbReference type="InterPro" id="IPR011777">
    <property type="entry name" value="Geranylgeranyl_Rdtase_fam"/>
</dbReference>
<dbReference type="PANTHER" id="PTHR42685">
    <property type="entry name" value="GERANYLGERANYL DIPHOSPHATE REDUCTASE"/>
    <property type="match status" value="1"/>
</dbReference>
<dbReference type="InterPro" id="IPR050407">
    <property type="entry name" value="Geranylgeranyl_reductase"/>
</dbReference>
<reference evidence="2" key="1">
    <citation type="submission" date="2024-06" db="EMBL/GenBank/DDBJ databases">
        <title>The genome sequences of Kitasatospora sp. strain HUAS MG31.</title>
        <authorList>
            <person name="Mo P."/>
        </authorList>
    </citation>
    <scope>NUCLEOTIDE SEQUENCE</scope>
    <source>
        <strain evidence="2">HUAS MG31</strain>
    </source>
</reference>
<evidence type="ECO:0000313" key="2">
    <source>
        <dbReference type="EMBL" id="XCM78000.1"/>
    </source>
</evidence>
<dbReference type="GO" id="GO:0071949">
    <property type="term" value="F:FAD binding"/>
    <property type="evidence" value="ECO:0007669"/>
    <property type="project" value="InterPro"/>
</dbReference>
<dbReference type="SUPFAM" id="SSF51905">
    <property type="entry name" value="FAD/NAD(P)-binding domain"/>
    <property type="match status" value="1"/>
</dbReference>
<dbReference type="NCBIfam" id="TIGR02032">
    <property type="entry name" value="GG-red-SF"/>
    <property type="match status" value="1"/>
</dbReference>
<dbReference type="PRINTS" id="PR00420">
    <property type="entry name" value="RNGMNOXGNASE"/>
</dbReference>
<dbReference type="InterPro" id="IPR002938">
    <property type="entry name" value="FAD-bd"/>
</dbReference>
<accession>A0AAU8JQ70</accession>
<gene>
    <name evidence="2" type="ORF">ABWK59_03155</name>
</gene>
<protein>
    <submittedName>
        <fullName evidence="2">Geranylgeranyl reductase family protein</fullName>
    </submittedName>
</protein>
<dbReference type="RefSeq" id="WP_354637741.1">
    <property type="nucleotide sequence ID" value="NZ_CP159872.1"/>
</dbReference>
<dbReference type="EMBL" id="CP159872">
    <property type="protein sequence ID" value="XCM78000.1"/>
    <property type="molecule type" value="Genomic_DNA"/>
</dbReference>
<sequence length="435" mass="47177">MRSPQEPSAPAKGSVQEEAQVIVVGAGPAGSTAALYLARAGVDVLLLEKGGFPREKVCGDGLTPHAVYQLVKMGVDIDAPGWCRSRGMRWVCEGRQVHIDWPSVGRYPDFGLTRTRHDFDDILARNAAAAGARLRTLVKVAEPLTDRAGRITGVRAESGPDREPVEYRAPLVIAADGASARTALAMGLQRDASRPIATAARRYYRSAELSKDPYLELWADLRCSRTGRDLPGYGWIFPLGDGRVNVGLGALPHTRHGSVDLKATLDLWLSHLPGHLGLDESNADSPLRSAALPMGLNRRPQYSRGLMLVGDSAGMVSPWSGEGIAQAMEAAEVAAETVALALARPAGTRREQALRSYPTEIEQRWGRYYRAGNTAARLILGKYGYRPLLHRRIMGNAALVNTLARLLIEPGKKPSRDTTEALLHTLVRLVPGTRR</sequence>
<dbReference type="PANTHER" id="PTHR42685:SF22">
    <property type="entry name" value="CONDITIONED MEDIUM FACTOR RECEPTOR 1"/>
    <property type="match status" value="1"/>
</dbReference>
<dbReference type="Pfam" id="PF01494">
    <property type="entry name" value="FAD_binding_3"/>
    <property type="match status" value="1"/>
</dbReference>
<dbReference type="GO" id="GO:0016628">
    <property type="term" value="F:oxidoreductase activity, acting on the CH-CH group of donors, NAD or NADP as acceptor"/>
    <property type="evidence" value="ECO:0007669"/>
    <property type="project" value="InterPro"/>
</dbReference>
<proteinExistence type="predicted"/>
<feature type="domain" description="FAD-binding" evidence="1">
    <location>
        <begin position="18"/>
        <end position="363"/>
    </location>
</feature>
<dbReference type="InterPro" id="IPR036188">
    <property type="entry name" value="FAD/NAD-bd_sf"/>
</dbReference>
<organism evidence="2">
    <name type="scientific">Kitasatospora camelliae</name>
    <dbReference type="NCBI Taxonomy" id="3156397"/>
    <lineage>
        <taxon>Bacteria</taxon>
        <taxon>Bacillati</taxon>
        <taxon>Actinomycetota</taxon>
        <taxon>Actinomycetes</taxon>
        <taxon>Kitasatosporales</taxon>
        <taxon>Streptomycetaceae</taxon>
        <taxon>Kitasatospora</taxon>
    </lineage>
</organism>